<accession>A0A0W8FDY0</accession>
<dbReference type="AlphaFoldDB" id="A0A0W8FDY0"/>
<evidence type="ECO:0000313" key="1">
    <source>
        <dbReference type="EMBL" id="KUG19080.1"/>
    </source>
</evidence>
<protein>
    <submittedName>
        <fullName evidence="1">Uncharacterized protein</fullName>
    </submittedName>
</protein>
<name>A0A0W8FDY0_9ZZZZ</name>
<gene>
    <name evidence="1" type="ORF">ASZ90_011205</name>
</gene>
<comment type="caution">
    <text evidence="1">The sequence shown here is derived from an EMBL/GenBank/DDBJ whole genome shotgun (WGS) entry which is preliminary data.</text>
</comment>
<sequence>MVIRPGSKTRSPPISWNLWIASGPVMSWIIARSIGAITTSPAEISFPHLDENIFSTIVFRMRYRVCM</sequence>
<reference evidence="1" key="1">
    <citation type="journal article" date="2015" name="Proc. Natl. Acad. Sci. U.S.A.">
        <title>Networks of energetic and metabolic interactions define dynamics in microbial communities.</title>
        <authorList>
            <person name="Embree M."/>
            <person name="Liu J.K."/>
            <person name="Al-Bassam M.M."/>
            <person name="Zengler K."/>
        </authorList>
    </citation>
    <scope>NUCLEOTIDE SEQUENCE</scope>
</reference>
<proteinExistence type="predicted"/>
<dbReference type="EMBL" id="LNQE01001329">
    <property type="protein sequence ID" value="KUG19080.1"/>
    <property type="molecule type" value="Genomic_DNA"/>
</dbReference>
<organism evidence="1">
    <name type="scientific">hydrocarbon metagenome</name>
    <dbReference type="NCBI Taxonomy" id="938273"/>
    <lineage>
        <taxon>unclassified sequences</taxon>
        <taxon>metagenomes</taxon>
        <taxon>ecological metagenomes</taxon>
    </lineage>
</organism>